<feature type="compositionally biased region" description="Low complexity" evidence="2">
    <location>
        <begin position="88"/>
        <end position="101"/>
    </location>
</feature>
<evidence type="ECO:0000313" key="4">
    <source>
        <dbReference type="Proteomes" id="UP001165060"/>
    </source>
</evidence>
<feature type="coiled-coil region" evidence="1">
    <location>
        <begin position="269"/>
        <end position="301"/>
    </location>
</feature>
<feature type="region of interest" description="Disordered" evidence="2">
    <location>
        <begin position="54"/>
        <end position="101"/>
    </location>
</feature>
<sequence>MRPTKLAELQKKFPGWTVVVPKRSKFKLTDPTGKHSFKVLKAAAAFRDEGVLPVKGKKGEGAATPGKPDPAAAQSPPGAKTPGGGGAAAATTASSSAPSTPAEITQTFANALIARADAVAVAEARTQELAAKFPGFSVELNWTDSSFRLIDGSGTYAFPTTELAAAFVATGAADRATVGTAASGAWREQARGTRAPLTAAEREDLPRARDKLDTVKREREENVLRQFPEGWTALANKNGSYRISDPTGHHTFKTAKEARIFLETGVPPRKLTKKELAKLEAERKREEKKAAIEAKKQAKVDEAQNEAVTRMSQDFPDDWLIEKTAKGNWKFTEPSDMMRVFKTVKDAKAFLESGGTIVPKSRAEQAADAKANAERKEQDAKAVEIQAKFPAGWEVTSSSSKRSFNFMEPTGTFIFRTQKDANAYLNNQELPAKSKMRRGPNAPDNGDKDDWCDDSSVASHATADPSTPRRNLVRAKPPSSFPDPAVAFQHPLLMSTALEAYTCAEAFLVDMSRMFYNCSQYHTSNSKGKVRSWQDFISFVAHCRDFFETLWLEFVLPSAPVDAASSPSAAFAAELDFKKRNVLRGQRLAALAEVKLSKELNVKIADAVRDFAQTPIVAPESKAAFLALVARLEAAEDGKWGTFGSVVQDLNDVVQKQYSLQNGVQSILGTLSATLYEFVTRGELTSCSYCTPLEVVWARENGKRP</sequence>
<name>A0ABQ6MX56_9STRA</name>
<evidence type="ECO:0008006" key="5">
    <source>
        <dbReference type="Google" id="ProtNLM"/>
    </source>
</evidence>
<keyword evidence="1" id="KW-0175">Coiled coil</keyword>
<evidence type="ECO:0000256" key="1">
    <source>
        <dbReference type="SAM" id="Coils"/>
    </source>
</evidence>
<protein>
    <recommendedName>
        <fullName evidence="5">Bromo domain-containing protein</fullName>
    </recommendedName>
</protein>
<keyword evidence="4" id="KW-1185">Reference proteome</keyword>
<feature type="compositionally biased region" description="Polar residues" evidence="2">
    <location>
        <begin position="456"/>
        <end position="469"/>
    </location>
</feature>
<gene>
    <name evidence="3" type="ORF">TeGR_g5138</name>
</gene>
<comment type="caution">
    <text evidence="3">The sequence shown here is derived from an EMBL/GenBank/DDBJ whole genome shotgun (WGS) entry which is preliminary data.</text>
</comment>
<dbReference type="EMBL" id="BRYB01003332">
    <property type="protein sequence ID" value="GMI34789.1"/>
    <property type="molecule type" value="Genomic_DNA"/>
</dbReference>
<feature type="region of interest" description="Disordered" evidence="2">
    <location>
        <begin position="427"/>
        <end position="478"/>
    </location>
</feature>
<evidence type="ECO:0000256" key="2">
    <source>
        <dbReference type="SAM" id="MobiDB-lite"/>
    </source>
</evidence>
<accession>A0ABQ6MX56</accession>
<organism evidence="3 4">
    <name type="scientific">Tetraparma gracilis</name>
    <dbReference type="NCBI Taxonomy" id="2962635"/>
    <lineage>
        <taxon>Eukaryota</taxon>
        <taxon>Sar</taxon>
        <taxon>Stramenopiles</taxon>
        <taxon>Ochrophyta</taxon>
        <taxon>Bolidophyceae</taxon>
        <taxon>Parmales</taxon>
        <taxon>Triparmaceae</taxon>
        <taxon>Tetraparma</taxon>
    </lineage>
</organism>
<feature type="non-terminal residue" evidence="3">
    <location>
        <position position="705"/>
    </location>
</feature>
<dbReference type="Proteomes" id="UP001165060">
    <property type="component" value="Unassembled WGS sequence"/>
</dbReference>
<reference evidence="3 4" key="1">
    <citation type="journal article" date="2023" name="Commun. Biol.">
        <title>Genome analysis of Parmales, the sister group of diatoms, reveals the evolutionary specialization of diatoms from phago-mixotrophs to photoautotrophs.</title>
        <authorList>
            <person name="Ban H."/>
            <person name="Sato S."/>
            <person name="Yoshikawa S."/>
            <person name="Yamada K."/>
            <person name="Nakamura Y."/>
            <person name="Ichinomiya M."/>
            <person name="Sato N."/>
            <person name="Blanc-Mathieu R."/>
            <person name="Endo H."/>
            <person name="Kuwata A."/>
            <person name="Ogata H."/>
        </authorList>
    </citation>
    <scope>NUCLEOTIDE SEQUENCE [LARGE SCALE GENOMIC DNA]</scope>
</reference>
<proteinExistence type="predicted"/>
<evidence type="ECO:0000313" key="3">
    <source>
        <dbReference type="EMBL" id="GMI34789.1"/>
    </source>
</evidence>